<gene>
    <name evidence="15" type="ORF">R54839_PPFHFPJH_00642</name>
</gene>
<evidence type="ECO:0000256" key="1">
    <source>
        <dbReference type="ARBA" id="ARBA00009879"/>
    </source>
</evidence>
<dbReference type="SUPFAM" id="SSF53613">
    <property type="entry name" value="Ribokinase-like"/>
    <property type="match status" value="1"/>
</dbReference>
<keyword evidence="6 15" id="KW-0418">Kinase</keyword>
<dbReference type="EMBL" id="CAUZLR010000003">
    <property type="protein sequence ID" value="CAK1235487.1"/>
    <property type="molecule type" value="Genomic_DNA"/>
</dbReference>
<dbReference type="PANTHER" id="PTHR20858:SF19">
    <property type="entry name" value="PYRIDOXINE KINASE"/>
    <property type="match status" value="1"/>
</dbReference>
<proteinExistence type="inferred from homology"/>
<dbReference type="InterPro" id="IPR004399">
    <property type="entry name" value="HMP/HMP-P_kinase_dom"/>
</dbReference>
<evidence type="ECO:0000256" key="9">
    <source>
        <dbReference type="ARBA" id="ARBA00042307"/>
    </source>
</evidence>
<evidence type="ECO:0000256" key="3">
    <source>
        <dbReference type="ARBA" id="ARBA00022679"/>
    </source>
</evidence>
<evidence type="ECO:0000313" key="15">
    <source>
        <dbReference type="EMBL" id="CAK1235487.1"/>
    </source>
</evidence>
<keyword evidence="4" id="KW-0479">Metal-binding</keyword>
<dbReference type="CDD" id="cd01169">
    <property type="entry name" value="HMPP_kinase"/>
    <property type="match status" value="1"/>
</dbReference>
<keyword evidence="8" id="KW-0460">Magnesium</keyword>
<dbReference type="Proteomes" id="UP001314261">
    <property type="component" value="Unassembled WGS sequence"/>
</dbReference>
<evidence type="ECO:0000256" key="11">
    <source>
        <dbReference type="ARBA" id="ARBA00042396"/>
    </source>
</evidence>
<name>A0ABM9MS17_9LACO</name>
<comment type="caution">
    <text evidence="15">The sequence shown here is derived from an EMBL/GenBank/DDBJ whole genome shotgun (WGS) entry which is preliminary data.</text>
</comment>
<evidence type="ECO:0000256" key="8">
    <source>
        <dbReference type="ARBA" id="ARBA00022842"/>
    </source>
</evidence>
<keyword evidence="16" id="KW-1185">Reference proteome</keyword>
<evidence type="ECO:0000313" key="16">
    <source>
        <dbReference type="Proteomes" id="UP001314261"/>
    </source>
</evidence>
<dbReference type="Pfam" id="PF08543">
    <property type="entry name" value="Phos_pyr_kin"/>
    <property type="match status" value="1"/>
</dbReference>
<evidence type="ECO:0000256" key="12">
    <source>
        <dbReference type="ARBA" id="ARBA00042531"/>
    </source>
</evidence>
<evidence type="ECO:0000256" key="13">
    <source>
        <dbReference type="ARBA" id="ARBA00049293"/>
    </source>
</evidence>
<dbReference type="EC" id="2.7.1.35" evidence="2"/>
<feature type="domain" description="Pyridoxamine kinase/Phosphomethylpyrimidine kinase" evidence="14">
    <location>
        <begin position="12"/>
        <end position="251"/>
    </location>
</feature>
<protein>
    <recommendedName>
        <fullName evidence="2">pyridoxal kinase</fullName>
        <ecNumber evidence="2">2.7.1.35</ecNumber>
    </recommendedName>
    <alternativeName>
        <fullName evidence="10">PN/PL/PM kinase</fullName>
    </alternativeName>
    <alternativeName>
        <fullName evidence="11">Pyridoxal kinase</fullName>
    </alternativeName>
    <alternativeName>
        <fullName evidence="9">Pyridoxamine kinase</fullName>
    </alternativeName>
    <alternativeName>
        <fullName evidence="12">Vitamin B6 kinase</fullName>
    </alternativeName>
</protein>
<comment type="similarity">
    <text evidence="1">Belongs to the ThiD family.</text>
</comment>
<evidence type="ECO:0000256" key="2">
    <source>
        <dbReference type="ARBA" id="ARBA00012104"/>
    </source>
</evidence>
<keyword evidence="3 15" id="KW-0808">Transferase</keyword>
<evidence type="ECO:0000256" key="10">
    <source>
        <dbReference type="ARBA" id="ARBA00042348"/>
    </source>
</evidence>
<evidence type="ECO:0000256" key="5">
    <source>
        <dbReference type="ARBA" id="ARBA00022741"/>
    </source>
</evidence>
<dbReference type="PANTHER" id="PTHR20858">
    <property type="entry name" value="PHOSPHOMETHYLPYRIMIDINE KINASE"/>
    <property type="match status" value="1"/>
</dbReference>
<dbReference type="RefSeq" id="WP_187753674.1">
    <property type="nucleotide sequence ID" value="NZ_CAUZLR010000003.1"/>
</dbReference>
<comment type="catalytic activity">
    <reaction evidence="13">
        <text>pyridoxal + ATP = pyridoxal 5'-phosphate + ADP + H(+)</text>
        <dbReference type="Rhea" id="RHEA:10224"/>
        <dbReference type="ChEBI" id="CHEBI:15378"/>
        <dbReference type="ChEBI" id="CHEBI:17310"/>
        <dbReference type="ChEBI" id="CHEBI:30616"/>
        <dbReference type="ChEBI" id="CHEBI:456216"/>
        <dbReference type="ChEBI" id="CHEBI:597326"/>
        <dbReference type="EC" id="2.7.1.35"/>
    </reaction>
</comment>
<evidence type="ECO:0000259" key="14">
    <source>
        <dbReference type="Pfam" id="PF08543"/>
    </source>
</evidence>
<evidence type="ECO:0000256" key="4">
    <source>
        <dbReference type="ARBA" id="ARBA00022723"/>
    </source>
</evidence>
<evidence type="ECO:0000256" key="6">
    <source>
        <dbReference type="ARBA" id="ARBA00022777"/>
    </source>
</evidence>
<accession>A0ABM9MS17</accession>
<sequence>MVKKVLTIAGSDSLSGGGLQADLATFATQGVAGFSVISSLAIIEKDGVRIKPVDQSTFDAQLASVGQVDHFDAIKVGLLCSLEQIHSVVRFLKDYIGPVVVDPVLFFKEGNLTLERSIIKAYIEQLFPLATVATPNLREAMSLLGEDEIPKSKGAALNFTKQLSLSARCAILFKAGDEVLADQFVDLLIDEEGHPAVIRHKLIQSDYRDGAGCTLAAMLTARLAQNEELKDAAKTSIDFARQSILHGYTISSDREEGNVFPNWSLANDD</sequence>
<dbReference type="GO" id="GO:0008478">
    <property type="term" value="F:pyridoxal kinase activity"/>
    <property type="evidence" value="ECO:0007669"/>
    <property type="project" value="UniProtKB-EC"/>
</dbReference>
<keyword evidence="5" id="KW-0547">Nucleotide-binding</keyword>
<dbReference type="Gene3D" id="3.40.1190.20">
    <property type="match status" value="1"/>
</dbReference>
<reference evidence="15 16" key="1">
    <citation type="submission" date="2023-10" db="EMBL/GenBank/DDBJ databases">
        <authorList>
            <person name="Botero Cardona J."/>
        </authorList>
    </citation>
    <scope>NUCLEOTIDE SEQUENCE [LARGE SCALE GENOMIC DNA]</scope>
    <source>
        <strain evidence="15 16">R-54839</strain>
    </source>
</reference>
<keyword evidence="7" id="KW-0067">ATP-binding</keyword>
<organism evidence="15 16">
    <name type="scientific">Fructobacillus fructosus</name>
    <dbReference type="NCBI Taxonomy" id="1631"/>
    <lineage>
        <taxon>Bacteria</taxon>
        <taxon>Bacillati</taxon>
        <taxon>Bacillota</taxon>
        <taxon>Bacilli</taxon>
        <taxon>Lactobacillales</taxon>
        <taxon>Lactobacillaceae</taxon>
        <taxon>Fructobacillus</taxon>
    </lineage>
</organism>
<evidence type="ECO:0000256" key="7">
    <source>
        <dbReference type="ARBA" id="ARBA00022840"/>
    </source>
</evidence>
<dbReference type="InterPro" id="IPR013749">
    <property type="entry name" value="PM/HMP-P_kinase-1"/>
</dbReference>
<dbReference type="InterPro" id="IPR029056">
    <property type="entry name" value="Ribokinase-like"/>
</dbReference>